<dbReference type="Proteomes" id="UP000029549">
    <property type="component" value="Unassembled WGS sequence"/>
</dbReference>
<keyword evidence="3" id="KW-1185">Reference proteome</keyword>
<gene>
    <name evidence="1" type="ORF">P245_09385</name>
    <name evidence="2" type="ORF">P608_00975</name>
</gene>
<dbReference type="AlphaFoldDB" id="A0A096F2P1"/>
<organism evidence="2 3">
    <name type="scientific">Comamonas thiooxydans</name>
    <dbReference type="NCBI Taxonomy" id="363952"/>
    <lineage>
        <taxon>Bacteria</taxon>
        <taxon>Pseudomonadati</taxon>
        <taxon>Pseudomonadota</taxon>
        <taxon>Betaproteobacteria</taxon>
        <taxon>Burkholderiales</taxon>
        <taxon>Comamonadaceae</taxon>
        <taxon>Comamonas</taxon>
    </lineage>
</organism>
<sequence>MIQHSKAPVILVMAGAFFMSKLQAWATIARLFGRMQTVSKPTLGFISLPIDNN</sequence>
<name>A0A096F2P1_9BURK</name>
<reference evidence="3 4" key="1">
    <citation type="submission" date="2013-09" db="EMBL/GenBank/DDBJ databases">
        <title>High correlation between genotypes and phenotypes of environmental bacteria Comamonas testosteroni strains.</title>
        <authorList>
            <person name="Liu L."/>
            <person name="Zhu W."/>
            <person name="Xia X."/>
            <person name="Xu B."/>
            <person name="Luo M."/>
            <person name="Wang G."/>
        </authorList>
    </citation>
    <scope>NUCLEOTIDE SEQUENCE [LARGE SCALE GENOMIC DNA]</scope>
    <source>
        <strain evidence="2 3">DF2</strain>
        <strain evidence="1 4">JL14</strain>
    </source>
</reference>
<dbReference type="EMBL" id="AWTN01000084">
    <property type="protein sequence ID" value="KGG93552.1"/>
    <property type="molecule type" value="Genomic_DNA"/>
</dbReference>
<protein>
    <submittedName>
        <fullName evidence="2">Uncharacterized protein</fullName>
    </submittedName>
</protein>
<accession>A0A096F2P1</accession>
<dbReference type="EMBL" id="AWTP01000001">
    <property type="protein sequence ID" value="KGH22107.1"/>
    <property type="molecule type" value="Genomic_DNA"/>
</dbReference>
<dbReference type="Proteomes" id="UP000029567">
    <property type="component" value="Unassembled WGS sequence"/>
</dbReference>
<evidence type="ECO:0000313" key="2">
    <source>
        <dbReference type="EMBL" id="KGH22107.1"/>
    </source>
</evidence>
<comment type="caution">
    <text evidence="2">The sequence shown here is derived from an EMBL/GenBank/DDBJ whole genome shotgun (WGS) entry which is preliminary data.</text>
</comment>
<proteinExistence type="predicted"/>
<evidence type="ECO:0000313" key="4">
    <source>
        <dbReference type="Proteomes" id="UP000029567"/>
    </source>
</evidence>
<evidence type="ECO:0000313" key="1">
    <source>
        <dbReference type="EMBL" id="KGG93552.1"/>
    </source>
</evidence>
<evidence type="ECO:0000313" key="3">
    <source>
        <dbReference type="Proteomes" id="UP000029549"/>
    </source>
</evidence>